<dbReference type="FunFam" id="3.40.50.720:FF:000006">
    <property type="entry name" value="Bifunctional protein FolD"/>
    <property type="match status" value="1"/>
</dbReference>
<dbReference type="SUPFAM" id="SSF51735">
    <property type="entry name" value="NAD(P)-binding Rossmann-fold domains"/>
    <property type="match status" value="1"/>
</dbReference>
<dbReference type="PRINTS" id="PR00085">
    <property type="entry name" value="THFDHDRGNASE"/>
</dbReference>
<accession>A0A8K1CT83</accession>
<dbReference type="HAMAP" id="MF_01576">
    <property type="entry name" value="THF_DHG_CYH"/>
    <property type="match status" value="1"/>
</dbReference>
<dbReference type="InterPro" id="IPR000672">
    <property type="entry name" value="THF_DH/CycHdrlase"/>
</dbReference>
<dbReference type="PANTHER" id="PTHR48099">
    <property type="entry name" value="C-1-TETRAHYDROFOLATE SYNTHASE, CYTOPLASMIC-RELATED"/>
    <property type="match status" value="1"/>
</dbReference>
<dbReference type="GO" id="GO:0005829">
    <property type="term" value="C:cytosol"/>
    <property type="evidence" value="ECO:0007669"/>
    <property type="project" value="TreeGrafter"/>
</dbReference>
<dbReference type="InterPro" id="IPR020631">
    <property type="entry name" value="THF_DH/CycHdrlase_NAD-bd_dom"/>
</dbReference>
<reference evidence="10" key="1">
    <citation type="submission" date="2019-03" db="EMBL/GenBank/DDBJ databases">
        <title>Long read genome sequence of the mycoparasitic Pythium oligandrum ATCC 38472 isolated from sugarbeet rhizosphere.</title>
        <authorList>
            <person name="Gaulin E."/>
        </authorList>
    </citation>
    <scope>NUCLEOTIDE SEQUENCE</scope>
    <source>
        <strain evidence="10">ATCC 38472_TT</strain>
    </source>
</reference>
<dbReference type="InterPro" id="IPR046346">
    <property type="entry name" value="Aminoacid_DH-like_N_sf"/>
</dbReference>
<protein>
    <recommendedName>
        <fullName evidence="12">Methenyltetrahydrofolate cyclohydrolase</fullName>
    </recommendedName>
</protein>
<keyword evidence="11" id="KW-1185">Reference proteome</keyword>
<dbReference type="Pfam" id="PF02882">
    <property type="entry name" value="THF_DHG_CYH_C"/>
    <property type="match status" value="1"/>
</dbReference>
<dbReference type="OrthoDB" id="5126881at2759"/>
<evidence type="ECO:0008006" key="12">
    <source>
        <dbReference type="Google" id="ProtNLM"/>
    </source>
</evidence>
<evidence type="ECO:0000256" key="1">
    <source>
        <dbReference type="ARBA" id="ARBA00004777"/>
    </source>
</evidence>
<keyword evidence="3" id="KW-0554">One-carbon metabolism</keyword>
<keyword evidence="6" id="KW-0560">Oxidoreductase</keyword>
<comment type="subunit">
    <text evidence="2">Homodimer.</text>
</comment>
<comment type="pathway">
    <text evidence="1">One-carbon metabolism; tetrahydrofolate interconversion.</text>
</comment>
<keyword evidence="4" id="KW-0378">Hydrolase</keyword>
<name>A0A8K1CT83_PYTOL</name>
<evidence type="ECO:0000256" key="4">
    <source>
        <dbReference type="ARBA" id="ARBA00022801"/>
    </source>
</evidence>
<evidence type="ECO:0000256" key="2">
    <source>
        <dbReference type="ARBA" id="ARBA00011738"/>
    </source>
</evidence>
<gene>
    <name evidence="10" type="ORF">Poli38472_005738</name>
</gene>
<feature type="domain" description="Tetrahydrofolate dehydrogenase/cyclohydrolase catalytic" evidence="8">
    <location>
        <begin position="4"/>
        <end position="77"/>
    </location>
</feature>
<dbReference type="Gene3D" id="3.40.50.10860">
    <property type="entry name" value="Leucine Dehydrogenase, chain A, domain 1"/>
    <property type="match status" value="1"/>
</dbReference>
<keyword evidence="7" id="KW-0511">Multifunctional enzyme</keyword>
<sequence>MLLLDGSAVSDHVQREELAPACSAFLTQHGRAVGLAVVVVGTRKDSATYVRMKQKASANVGMQSWKVQIELPEQLQQIEDGQSAQVETEELQNAQANVVQEIYTTIHDLNAREDVDGIIVQLPLPKFCDADVILSAIDPEKDVDGLHPQSHAALFQFATKRATSRDKHERERLSFNLPCTPAGCLEILDHHQISLDGKHVVVLGRSQIVGLPVSLLCLQRNATVTMCHSRTQNLPTRVREADVVIAAIGRPQFVKADWLKPGAVVIDVGINPVDDPSKKAGYRLVGDVDFDAASQVASAITPVPRGVGPMTVAMLLRNTVDTAYRRVSRHPQSA</sequence>
<feature type="domain" description="Tetrahydrofolate dehydrogenase/cyclohydrolase catalytic" evidence="8">
    <location>
        <begin position="85"/>
        <end position="144"/>
    </location>
</feature>
<dbReference type="InterPro" id="IPR036291">
    <property type="entry name" value="NAD(P)-bd_dom_sf"/>
</dbReference>
<evidence type="ECO:0000256" key="7">
    <source>
        <dbReference type="ARBA" id="ARBA00023268"/>
    </source>
</evidence>
<dbReference type="GO" id="GO:0004488">
    <property type="term" value="F:methylenetetrahydrofolate dehydrogenase (NADP+) activity"/>
    <property type="evidence" value="ECO:0007669"/>
    <property type="project" value="InterPro"/>
</dbReference>
<evidence type="ECO:0000313" key="11">
    <source>
        <dbReference type="Proteomes" id="UP000794436"/>
    </source>
</evidence>
<dbReference type="Gene3D" id="3.40.50.720">
    <property type="entry name" value="NAD(P)-binding Rossmann-like Domain"/>
    <property type="match status" value="1"/>
</dbReference>
<proteinExistence type="inferred from homology"/>
<organism evidence="10 11">
    <name type="scientific">Pythium oligandrum</name>
    <name type="common">Mycoparasitic fungus</name>
    <dbReference type="NCBI Taxonomy" id="41045"/>
    <lineage>
        <taxon>Eukaryota</taxon>
        <taxon>Sar</taxon>
        <taxon>Stramenopiles</taxon>
        <taxon>Oomycota</taxon>
        <taxon>Peronosporomycetes</taxon>
        <taxon>Pythiales</taxon>
        <taxon>Pythiaceae</taxon>
        <taxon>Pythium</taxon>
    </lineage>
</organism>
<dbReference type="GO" id="GO:0004477">
    <property type="term" value="F:methenyltetrahydrofolate cyclohydrolase activity"/>
    <property type="evidence" value="ECO:0007669"/>
    <property type="project" value="TreeGrafter"/>
</dbReference>
<evidence type="ECO:0000256" key="6">
    <source>
        <dbReference type="ARBA" id="ARBA00023002"/>
    </source>
</evidence>
<dbReference type="PANTHER" id="PTHR48099:SF5">
    <property type="entry name" value="C-1-TETRAHYDROFOLATE SYNTHASE, CYTOPLASMIC"/>
    <property type="match status" value="1"/>
</dbReference>
<dbReference type="SUPFAM" id="SSF53223">
    <property type="entry name" value="Aminoacid dehydrogenase-like, N-terminal domain"/>
    <property type="match status" value="1"/>
</dbReference>
<evidence type="ECO:0000259" key="9">
    <source>
        <dbReference type="Pfam" id="PF02882"/>
    </source>
</evidence>
<dbReference type="AlphaFoldDB" id="A0A8K1CT83"/>
<dbReference type="InterPro" id="IPR020630">
    <property type="entry name" value="THF_DH/CycHdrlase_cat_dom"/>
</dbReference>
<dbReference type="Proteomes" id="UP000794436">
    <property type="component" value="Unassembled WGS sequence"/>
</dbReference>
<feature type="domain" description="Tetrahydrofolate dehydrogenase/cyclohydrolase NAD(P)-binding" evidence="9">
    <location>
        <begin position="178"/>
        <end position="325"/>
    </location>
</feature>
<keyword evidence="5" id="KW-0521">NADP</keyword>
<evidence type="ECO:0000259" key="8">
    <source>
        <dbReference type="Pfam" id="PF00763"/>
    </source>
</evidence>
<evidence type="ECO:0000313" key="10">
    <source>
        <dbReference type="EMBL" id="TMW68270.1"/>
    </source>
</evidence>
<evidence type="ECO:0000256" key="5">
    <source>
        <dbReference type="ARBA" id="ARBA00022857"/>
    </source>
</evidence>
<dbReference type="EMBL" id="SPLM01000002">
    <property type="protein sequence ID" value="TMW68270.1"/>
    <property type="molecule type" value="Genomic_DNA"/>
</dbReference>
<dbReference type="Pfam" id="PF00763">
    <property type="entry name" value="THF_DHG_CYH"/>
    <property type="match status" value="2"/>
</dbReference>
<dbReference type="GO" id="GO:0035999">
    <property type="term" value="P:tetrahydrofolate interconversion"/>
    <property type="evidence" value="ECO:0007669"/>
    <property type="project" value="TreeGrafter"/>
</dbReference>
<dbReference type="CDD" id="cd01080">
    <property type="entry name" value="NAD_bind_m-THF_DH_Cyclohyd"/>
    <property type="match status" value="1"/>
</dbReference>
<comment type="caution">
    <text evidence="10">The sequence shown here is derived from an EMBL/GenBank/DDBJ whole genome shotgun (WGS) entry which is preliminary data.</text>
</comment>
<evidence type="ECO:0000256" key="3">
    <source>
        <dbReference type="ARBA" id="ARBA00022563"/>
    </source>
</evidence>